<protein>
    <submittedName>
        <fullName evidence="1">Lipid-transfer protein</fullName>
    </submittedName>
</protein>
<reference evidence="1 2" key="1">
    <citation type="submission" date="2019-03" db="EMBL/GenBank/DDBJ databases">
        <title>Draft genome sequences of novel Actinobacteria.</title>
        <authorList>
            <person name="Sahin N."/>
            <person name="Ay H."/>
            <person name="Saygin H."/>
        </authorList>
    </citation>
    <scope>NUCLEOTIDE SEQUENCE [LARGE SCALE GENOMIC DNA]</scope>
    <source>
        <strain evidence="1 2">H3C3</strain>
    </source>
</reference>
<dbReference type="EMBL" id="SMKU01000059">
    <property type="protein sequence ID" value="TDD89260.1"/>
    <property type="molecule type" value="Genomic_DNA"/>
</dbReference>
<dbReference type="Proteomes" id="UP000294513">
    <property type="component" value="Unassembled WGS sequence"/>
</dbReference>
<comment type="caution">
    <text evidence="1">The sequence shown here is derived from an EMBL/GenBank/DDBJ whole genome shotgun (WGS) entry which is preliminary data.</text>
</comment>
<dbReference type="Gene3D" id="3.40.47.10">
    <property type="match status" value="1"/>
</dbReference>
<name>A0A4R5BVA2_9ACTN</name>
<dbReference type="PANTHER" id="PTHR42870:SF1">
    <property type="entry name" value="NON-SPECIFIC LIPID-TRANSFER PROTEIN-LIKE 2"/>
    <property type="match status" value="1"/>
</dbReference>
<keyword evidence="2" id="KW-1185">Reference proteome</keyword>
<dbReference type="NCBIfam" id="NF005924">
    <property type="entry name" value="PRK07937.1"/>
    <property type="match status" value="1"/>
</dbReference>
<accession>A0A4R5BVA2</accession>
<organism evidence="1 2">
    <name type="scientific">Actinomadura rubrisoli</name>
    <dbReference type="NCBI Taxonomy" id="2530368"/>
    <lineage>
        <taxon>Bacteria</taxon>
        <taxon>Bacillati</taxon>
        <taxon>Actinomycetota</taxon>
        <taxon>Actinomycetes</taxon>
        <taxon>Streptosporangiales</taxon>
        <taxon>Thermomonosporaceae</taxon>
        <taxon>Actinomadura</taxon>
    </lineage>
</organism>
<gene>
    <name evidence="1" type="ORF">E1298_14275</name>
</gene>
<dbReference type="SUPFAM" id="SSF53901">
    <property type="entry name" value="Thiolase-like"/>
    <property type="match status" value="2"/>
</dbReference>
<evidence type="ECO:0000313" key="1">
    <source>
        <dbReference type="EMBL" id="TDD89260.1"/>
    </source>
</evidence>
<dbReference type="GO" id="GO:0016747">
    <property type="term" value="F:acyltransferase activity, transferring groups other than amino-acyl groups"/>
    <property type="evidence" value="ECO:0007669"/>
    <property type="project" value="InterPro"/>
</dbReference>
<sequence length="352" mass="36897">MGKDPRAGREIAVVAFVQTEHAAEDRGLAETELLAPLITEIKERTGLGRFGFTCSGSCDYLAGTPFSFVAALDAIGAWPPISESHVEMDAAWALYEAWVKLRHGEIDTALVYGFGKASQGDLRTVLTQQLDPYHLAPLGIDQVSLAALQARAYMERSGAKEDDLRAVAARSRASGRDNPFALHLPDPEDGGYDVAPLYPHDVAPVTDGAAAIVLAAGDKARELCERPAWITGIDHRSEAHAPGVRDLTRSDAARIAGEKAGAAGVEVAELHAQFSHEELILREALGLGGDVAVNPSGGSLSANPVMAAGLIRIGEAASRIHAGTASRALGHAASGPCLQQNLVCVLSGENHG</sequence>
<dbReference type="AlphaFoldDB" id="A0A4R5BVA2"/>
<proteinExistence type="predicted"/>
<dbReference type="PANTHER" id="PTHR42870">
    <property type="entry name" value="ACETYL-COA C-ACETYLTRANSFERASE"/>
    <property type="match status" value="1"/>
</dbReference>
<dbReference type="RefSeq" id="WP_131893245.1">
    <property type="nucleotide sequence ID" value="NZ_SMKU01000059.1"/>
</dbReference>
<dbReference type="OrthoDB" id="3741563at2"/>
<dbReference type="InterPro" id="IPR016039">
    <property type="entry name" value="Thiolase-like"/>
</dbReference>
<evidence type="ECO:0000313" key="2">
    <source>
        <dbReference type="Proteomes" id="UP000294513"/>
    </source>
</evidence>